<comment type="caution">
    <text evidence="1">The sequence shown here is derived from an EMBL/GenBank/DDBJ whole genome shotgun (WGS) entry which is preliminary data.</text>
</comment>
<sequence length="268" mass="30697">YLDPADNQYKPVLVSSYDPAELVLIVDPSVQNMMEEEIFSNRFHYDLNQLEKKFGLVIQVPLTYDAKDEDDKLAYQFMILDRNSFAIRYVIRKGIESNYNIENMQTSFFLHSWIIAGAIPFHNQVAWNSNFNGGGNFSSQLSVAEVLLVLKEIQSKLAEQIQKGDDDELEENSTKEYKKDLDSVIANLEAKKVKNKEWIDINGDFSDEKVEVDLKAFNKQKDMEDGLNAILTKLKPSTFADSQVKTRYKSIEESIRKFVPTPTGGNKD</sequence>
<evidence type="ECO:0000313" key="1">
    <source>
        <dbReference type="EMBL" id="CAG8799438.1"/>
    </source>
</evidence>
<dbReference type="Proteomes" id="UP000789920">
    <property type="component" value="Unassembled WGS sequence"/>
</dbReference>
<keyword evidence="2" id="KW-1185">Reference proteome</keyword>
<accession>A0ACA9RM04</accession>
<name>A0ACA9RM04_9GLOM</name>
<gene>
    <name evidence="1" type="ORF">RPERSI_LOCUS20723</name>
</gene>
<proteinExistence type="predicted"/>
<dbReference type="EMBL" id="CAJVQC010059096">
    <property type="protein sequence ID" value="CAG8799438.1"/>
    <property type="molecule type" value="Genomic_DNA"/>
</dbReference>
<evidence type="ECO:0000313" key="2">
    <source>
        <dbReference type="Proteomes" id="UP000789920"/>
    </source>
</evidence>
<organism evidence="1 2">
    <name type="scientific">Racocetra persica</name>
    <dbReference type="NCBI Taxonomy" id="160502"/>
    <lineage>
        <taxon>Eukaryota</taxon>
        <taxon>Fungi</taxon>
        <taxon>Fungi incertae sedis</taxon>
        <taxon>Mucoromycota</taxon>
        <taxon>Glomeromycotina</taxon>
        <taxon>Glomeromycetes</taxon>
        <taxon>Diversisporales</taxon>
        <taxon>Gigasporaceae</taxon>
        <taxon>Racocetra</taxon>
    </lineage>
</organism>
<reference evidence="1" key="1">
    <citation type="submission" date="2021-06" db="EMBL/GenBank/DDBJ databases">
        <authorList>
            <person name="Kallberg Y."/>
            <person name="Tangrot J."/>
            <person name="Rosling A."/>
        </authorList>
    </citation>
    <scope>NUCLEOTIDE SEQUENCE</scope>
    <source>
        <strain evidence="1">MA461A</strain>
    </source>
</reference>
<protein>
    <submittedName>
        <fullName evidence="1">36503_t:CDS:1</fullName>
    </submittedName>
</protein>
<feature type="non-terminal residue" evidence="1">
    <location>
        <position position="1"/>
    </location>
</feature>